<dbReference type="InterPro" id="IPR051537">
    <property type="entry name" value="DNA_Adenine_Mtase"/>
</dbReference>
<name>A0A087CMM9_9BIFI</name>
<dbReference type="InterPro" id="IPR003356">
    <property type="entry name" value="DNA_methylase_A-5"/>
</dbReference>
<reference evidence="10 11" key="1">
    <citation type="submission" date="2014-03" db="EMBL/GenBank/DDBJ databases">
        <title>Genomics of Bifidobacteria.</title>
        <authorList>
            <person name="Ventura M."/>
            <person name="Milani C."/>
            <person name="Lugli G.A."/>
        </authorList>
    </citation>
    <scope>NUCLEOTIDE SEQUENCE [LARGE SCALE GENOMIC DNA]</scope>
    <source>
        <strain evidence="10 11">DSM 23975</strain>
    </source>
</reference>
<dbReference type="RefSeq" id="WP_044089728.1">
    <property type="nucleotide sequence ID" value="NZ_JDUW01000013.1"/>
</dbReference>
<keyword evidence="5" id="KW-0949">S-adenosyl-L-methionine</keyword>
<proteinExistence type="inferred from homology"/>
<dbReference type="GO" id="GO:0003677">
    <property type="term" value="F:DNA binding"/>
    <property type="evidence" value="ECO:0007669"/>
    <property type="project" value="InterPro"/>
</dbReference>
<dbReference type="eggNOG" id="COG0286">
    <property type="taxonomic scope" value="Bacteria"/>
</dbReference>
<dbReference type="GO" id="GO:0032259">
    <property type="term" value="P:methylation"/>
    <property type="evidence" value="ECO:0007669"/>
    <property type="project" value="UniProtKB-KW"/>
</dbReference>
<dbReference type="PRINTS" id="PR00507">
    <property type="entry name" value="N12N6MTFRASE"/>
</dbReference>
<protein>
    <recommendedName>
        <fullName evidence="2">site-specific DNA-methyltransferase (adenine-specific)</fullName>
        <ecNumber evidence="2">2.1.1.72</ecNumber>
    </recommendedName>
</protein>
<dbReference type="InterPro" id="IPR038333">
    <property type="entry name" value="T1MK-like_N_sf"/>
</dbReference>
<dbReference type="EC" id="2.1.1.72" evidence="2"/>
<evidence type="ECO:0000313" key="10">
    <source>
        <dbReference type="EMBL" id="KFI84529.1"/>
    </source>
</evidence>
<feature type="domain" description="DNA methylase adenine-specific" evidence="8">
    <location>
        <begin position="156"/>
        <end position="455"/>
    </location>
</feature>
<dbReference type="Pfam" id="PF02384">
    <property type="entry name" value="N6_Mtase"/>
    <property type="match status" value="1"/>
</dbReference>
<evidence type="ECO:0000313" key="11">
    <source>
        <dbReference type="Proteomes" id="UP000028984"/>
    </source>
</evidence>
<dbReference type="OrthoDB" id="9784823at2"/>
<comment type="catalytic activity">
    <reaction evidence="7">
        <text>a 2'-deoxyadenosine in DNA + S-adenosyl-L-methionine = an N(6)-methyl-2'-deoxyadenosine in DNA + S-adenosyl-L-homocysteine + H(+)</text>
        <dbReference type="Rhea" id="RHEA:15197"/>
        <dbReference type="Rhea" id="RHEA-COMP:12418"/>
        <dbReference type="Rhea" id="RHEA-COMP:12419"/>
        <dbReference type="ChEBI" id="CHEBI:15378"/>
        <dbReference type="ChEBI" id="CHEBI:57856"/>
        <dbReference type="ChEBI" id="CHEBI:59789"/>
        <dbReference type="ChEBI" id="CHEBI:90615"/>
        <dbReference type="ChEBI" id="CHEBI:90616"/>
        <dbReference type="EC" id="2.1.1.72"/>
    </reaction>
</comment>
<evidence type="ECO:0000256" key="7">
    <source>
        <dbReference type="ARBA" id="ARBA00047942"/>
    </source>
</evidence>
<dbReference type="STRING" id="1437610.BREU_1306"/>
<keyword evidence="3 10" id="KW-0489">Methyltransferase</keyword>
<evidence type="ECO:0000256" key="1">
    <source>
        <dbReference type="ARBA" id="ARBA00006594"/>
    </source>
</evidence>
<keyword evidence="11" id="KW-1185">Reference proteome</keyword>
<accession>A0A087CMM9</accession>
<dbReference type="GO" id="GO:0008170">
    <property type="term" value="F:N-methyltransferase activity"/>
    <property type="evidence" value="ECO:0007669"/>
    <property type="project" value="InterPro"/>
</dbReference>
<evidence type="ECO:0000256" key="2">
    <source>
        <dbReference type="ARBA" id="ARBA00011900"/>
    </source>
</evidence>
<evidence type="ECO:0000256" key="3">
    <source>
        <dbReference type="ARBA" id="ARBA00022603"/>
    </source>
</evidence>
<evidence type="ECO:0000259" key="8">
    <source>
        <dbReference type="Pfam" id="PF02384"/>
    </source>
</evidence>
<dbReference type="GO" id="GO:0009307">
    <property type="term" value="P:DNA restriction-modification system"/>
    <property type="evidence" value="ECO:0007669"/>
    <property type="project" value="UniProtKB-KW"/>
</dbReference>
<dbReference type="Pfam" id="PF12161">
    <property type="entry name" value="HsdM_N"/>
    <property type="match status" value="1"/>
</dbReference>
<keyword evidence="4 10" id="KW-0808">Transferase</keyword>
<dbReference type="InterPro" id="IPR029063">
    <property type="entry name" value="SAM-dependent_MTases_sf"/>
</dbReference>
<dbReference type="PANTHER" id="PTHR42933">
    <property type="entry name" value="SLR6095 PROTEIN"/>
    <property type="match status" value="1"/>
</dbReference>
<keyword evidence="6" id="KW-0680">Restriction system</keyword>
<evidence type="ECO:0000256" key="5">
    <source>
        <dbReference type="ARBA" id="ARBA00022691"/>
    </source>
</evidence>
<dbReference type="GO" id="GO:0009007">
    <property type="term" value="F:site-specific DNA-methyltransferase (adenine-specific) activity"/>
    <property type="evidence" value="ECO:0007669"/>
    <property type="project" value="UniProtKB-EC"/>
</dbReference>
<comment type="caution">
    <text evidence="10">The sequence shown here is derived from an EMBL/GenBank/DDBJ whole genome shotgun (WGS) entry which is preliminary data.</text>
</comment>
<dbReference type="Proteomes" id="UP000028984">
    <property type="component" value="Unassembled WGS sequence"/>
</dbReference>
<dbReference type="EMBL" id="JGZK01000017">
    <property type="protein sequence ID" value="KFI84529.1"/>
    <property type="molecule type" value="Genomic_DNA"/>
</dbReference>
<comment type="similarity">
    <text evidence="1">Belongs to the N(4)/N(6)-methyltransferase family.</text>
</comment>
<evidence type="ECO:0000259" key="9">
    <source>
        <dbReference type="Pfam" id="PF12161"/>
    </source>
</evidence>
<organism evidence="10 11">
    <name type="scientific">Bifidobacterium reuteri DSM 23975</name>
    <dbReference type="NCBI Taxonomy" id="1437610"/>
    <lineage>
        <taxon>Bacteria</taxon>
        <taxon>Bacillati</taxon>
        <taxon>Actinomycetota</taxon>
        <taxon>Actinomycetes</taxon>
        <taxon>Bifidobacteriales</taxon>
        <taxon>Bifidobacteriaceae</taxon>
        <taxon>Bifidobacterium</taxon>
    </lineage>
</organism>
<dbReference type="InterPro" id="IPR022749">
    <property type="entry name" value="D12N6_MeTrfase_N"/>
</dbReference>
<evidence type="ECO:0000256" key="4">
    <source>
        <dbReference type="ARBA" id="ARBA00022679"/>
    </source>
</evidence>
<dbReference type="Gene3D" id="1.20.1260.30">
    <property type="match status" value="1"/>
</dbReference>
<gene>
    <name evidence="10" type="ORF">BREU_1306</name>
</gene>
<sequence length="575" mass="64469">MNHQSIVSFIWAVADLLRGDYKQHEYGDIILPFTVLRRLDCVLAGTKEQVLETYQQVKAMNMADAISDYRLRSVAGLPFYNTSTYTMDKLRADPDNIAENLTYYVQGFSADARDVFEKFDFSSRIDSLQSNNLLFQIVDKFCTVDLGPETVSDVEMGNIYENLLRRFSEMSNETAGEHFSPRDGVELAVDLLISGASADLSQDGKVVNVYDPCAGTGGALSIFKDRVNEYYPKATVYCFGQELNAATFATCKADMLLRGGEAKNIAFGNTLTDPAFADVQFGYQVSNPPYGVDWKKSKSVVEAEYKNEGFRGRFGAGLPRVSDGQLLFIEHMVSKMRPVKDGGARIAVFMNGSPLFTGAAGSGESDIRKWLLHDLDLVEAIVAMPNDFFYNTGIATYIWVLNNNKPAERKGKVQLINANGVFTKMRKSLGSKRNELSGEQIRAIVQEYNAFEETKTSKIFDVDDFGYTTVTVERPLRDEHGDIVTDRKGNPKPDATLRDTENIPLKQDIDEYFEREVKPYAPDAWMDRKKDKVGYEIPFTRYFYEYTPLRPSAAILDDIRSLEASIADSLAKVGL</sequence>
<dbReference type="Gene3D" id="3.40.50.150">
    <property type="entry name" value="Vaccinia Virus protein VP39"/>
    <property type="match status" value="1"/>
</dbReference>
<dbReference type="PANTHER" id="PTHR42933:SF3">
    <property type="entry name" value="TYPE I RESTRICTION ENZYME MJAVIII METHYLASE SUBUNIT"/>
    <property type="match status" value="1"/>
</dbReference>
<dbReference type="AlphaFoldDB" id="A0A087CMM9"/>
<dbReference type="SUPFAM" id="SSF53335">
    <property type="entry name" value="S-adenosyl-L-methionine-dependent methyltransferases"/>
    <property type="match status" value="1"/>
</dbReference>
<evidence type="ECO:0000256" key="6">
    <source>
        <dbReference type="ARBA" id="ARBA00022747"/>
    </source>
</evidence>
<feature type="domain" description="N6 adenine-specific DNA methyltransferase N-terminal" evidence="9">
    <location>
        <begin position="7"/>
        <end position="141"/>
    </location>
</feature>